<evidence type="ECO:0000313" key="3">
    <source>
        <dbReference type="Proteomes" id="UP000000763"/>
    </source>
</evidence>
<evidence type="ECO:0000313" key="2">
    <source>
        <dbReference type="EMBL" id="BAC07010.1"/>
    </source>
</evidence>
<reference evidence="3" key="2">
    <citation type="journal article" date="2008" name="Nucleic Acids Res.">
        <title>The rice annotation project database (RAP-DB): 2008 update.</title>
        <authorList>
            <consortium name="The rice annotation project (RAP)"/>
        </authorList>
    </citation>
    <scope>GENOME REANNOTATION</scope>
    <source>
        <strain evidence="3">cv. Nipponbare</strain>
    </source>
</reference>
<proteinExistence type="predicted"/>
<protein>
    <submittedName>
        <fullName evidence="2">Uncharacterized protein</fullName>
    </submittedName>
</protein>
<keyword evidence="1" id="KW-0812">Transmembrane</keyword>
<feature type="transmembrane region" description="Helical" evidence="1">
    <location>
        <begin position="114"/>
        <end position="134"/>
    </location>
</feature>
<dbReference type="Proteomes" id="UP000000763">
    <property type="component" value="Chromosome 7"/>
</dbReference>
<name>Q8LIA7_ORYSJ</name>
<keyword evidence="1" id="KW-1133">Transmembrane helix</keyword>
<accession>Q8LIA7</accession>
<reference evidence="3" key="1">
    <citation type="journal article" date="2005" name="Nature">
        <title>The map-based sequence of the rice genome.</title>
        <authorList>
            <consortium name="International rice genome sequencing project (IRGSP)"/>
            <person name="Matsumoto T."/>
            <person name="Wu J."/>
            <person name="Kanamori H."/>
            <person name="Katayose Y."/>
            <person name="Fujisawa M."/>
            <person name="Namiki N."/>
            <person name="Mizuno H."/>
            <person name="Yamamoto K."/>
            <person name="Antonio B.A."/>
            <person name="Baba T."/>
            <person name="Sakata K."/>
            <person name="Nagamura Y."/>
            <person name="Aoki H."/>
            <person name="Arikawa K."/>
            <person name="Arita K."/>
            <person name="Bito T."/>
            <person name="Chiden Y."/>
            <person name="Fujitsuka N."/>
            <person name="Fukunaka R."/>
            <person name="Hamada M."/>
            <person name="Harada C."/>
            <person name="Hayashi A."/>
            <person name="Hijishita S."/>
            <person name="Honda M."/>
            <person name="Hosokawa S."/>
            <person name="Ichikawa Y."/>
            <person name="Idonuma A."/>
            <person name="Iijima M."/>
            <person name="Ikeda M."/>
            <person name="Ikeno M."/>
            <person name="Ito K."/>
            <person name="Ito S."/>
            <person name="Ito T."/>
            <person name="Ito Y."/>
            <person name="Ito Y."/>
            <person name="Iwabuchi A."/>
            <person name="Kamiya K."/>
            <person name="Karasawa W."/>
            <person name="Kurita K."/>
            <person name="Katagiri S."/>
            <person name="Kikuta A."/>
            <person name="Kobayashi H."/>
            <person name="Kobayashi N."/>
            <person name="Machita K."/>
            <person name="Maehara T."/>
            <person name="Masukawa M."/>
            <person name="Mizubayashi T."/>
            <person name="Mukai Y."/>
            <person name="Nagasaki H."/>
            <person name="Nagata Y."/>
            <person name="Naito S."/>
            <person name="Nakashima M."/>
            <person name="Nakama Y."/>
            <person name="Nakamichi Y."/>
            <person name="Nakamura M."/>
            <person name="Meguro A."/>
            <person name="Negishi M."/>
            <person name="Ohta I."/>
            <person name="Ohta T."/>
            <person name="Okamoto M."/>
            <person name="Ono N."/>
            <person name="Saji S."/>
            <person name="Sakaguchi M."/>
            <person name="Sakai K."/>
            <person name="Shibata M."/>
            <person name="Shimokawa T."/>
            <person name="Song J."/>
            <person name="Takazaki Y."/>
            <person name="Terasawa K."/>
            <person name="Tsugane M."/>
            <person name="Tsuji K."/>
            <person name="Ueda S."/>
            <person name="Waki K."/>
            <person name="Yamagata H."/>
            <person name="Yamamoto M."/>
            <person name="Yamamoto S."/>
            <person name="Yamane H."/>
            <person name="Yoshiki S."/>
            <person name="Yoshihara R."/>
            <person name="Yukawa K."/>
            <person name="Zhong H."/>
            <person name="Yano M."/>
            <person name="Yuan Q."/>
            <person name="Ouyang S."/>
            <person name="Liu J."/>
            <person name="Jones K.M."/>
            <person name="Gansberger K."/>
            <person name="Moffat K."/>
            <person name="Hill J."/>
            <person name="Bera J."/>
            <person name="Fadrosh D."/>
            <person name="Jin S."/>
            <person name="Johri S."/>
            <person name="Kim M."/>
            <person name="Overton L."/>
            <person name="Reardon M."/>
            <person name="Tsitrin T."/>
            <person name="Vuong H."/>
            <person name="Weaver B."/>
            <person name="Ciecko A."/>
            <person name="Tallon L."/>
            <person name="Jackson J."/>
            <person name="Pai G."/>
            <person name="Aken S.V."/>
            <person name="Utterback T."/>
            <person name="Reidmuller S."/>
            <person name="Feldblyum T."/>
            <person name="Hsiao J."/>
            <person name="Zismann V."/>
            <person name="Iobst S."/>
            <person name="de Vazeille A.R."/>
            <person name="Buell C.R."/>
            <person name="Ying K."/>
            <person name="Li Y."/>
            <person name="Lu T."/>
            <person name="Huang Y."/>
            <person name="Zhao Q."/>
            <person name="Feng Q."/>
            <person name="Zhang L."/>
            <person name="Zhu J."/>
            <person name="Weng Q."/>
            <person name="Mu J."/>
            <person name="Lu Y."/>
            <person name="Fan D."/>
            <person name="Liu Y."/>
            <person name="Guan J."/>
            <person name="Zhang Y."/>
            <person name="Yu S."/>
            <person name="Liu X."/>
            <person name="Zhang Y."/>
            <person name="Hong G."/>
            <person name="Han B."/>
            <person name="Choisne N."/>
            <person name="Demange N."/>
            <person name="Orjeda G."/>
            <person name="Samain S."/>
            <person name="Cattolico L."/>
            <person name="Pelletier E."/>
            <person name="Couloux A."/>
            <person name="Segurens B."/>
            <person name="Wincker P."/>
            <person name="D'Hont A."/>
            <person name="Scarpelli C."/>
            <person name="Weissenbach J."/>
            <person name="Salanoubat M."/>
            <person name="Quetier F."/>
            <person name="Yu Y."/>
            <person name="Kim H.R."/>
            <person name="Rambo T."/>
            <person name="Currie J."/>
            <person name="Collura K."/>
            <person name="Luo M."/>
            <person name="Yang T."/>
            <person name="Ammiraju J.S.S."/>
            <person name="Engler F."/>
            <person name="Soderlund C."/>
            <person name="Wing R.A."/>
            <person name="Palmer L.E."/>
            <person name="de la Bastide M."/>
            <person name="Spiegel L."/>
            <person name="Nascimento L."/>
            <person name="Zutavern T."/>
            <person name="O'Shaughnessy A."/>
            <person name="Dike S."/>
            <person name="Dedhia N."/>
            <person name="Preston R."/>
            <person name="Balija V."/>
            <person name="McCombie W.R."/>
            <person name="Chow T."/>
            <person name="Chen H."/>
            <person name="Chung M."/>
            <person name="Chen C."/>
            <person name="Shaw J."/>
            <person name="Wu H."/>
            <person name="Hsiao K."/>
            <person name="Chao Y."/>
            <person name="Chu M."/>
            <person name="Cheng C."/>
            <person name="Hour A."/>
            <person name="Lee P."/>
            <person name="Lin S."/>
            <person name="Lin Y."/>
            <person name="Liou J."/>
            <person name="Liu S."/>
            <person name="Hsing Y."/>
            <person name="Raghuvanshi S."/>
            <person name="Mohanty A."/>
            <person name="Bharti A.K."/>
            <person name="Gaur A."/>
            <person name="Gupta V."/>
            <person name="Kumar D."/>
            <person name="Ravi V."/>
            <person name="Vij S."/>
            <person name="Kapur A."/>
            <person name="Khurana P."/>
            <person name="Khurana P."/>
            <person name="Khurana J.P."/>
            <person name="Tyagi A.K."/>
            <person name="Gaikwad K."/>
            <person name="Singh A."/>
            <person name="Dalal V."/>
            <person name="Srivastava S."/>
            <person name="Dixit A."/>
            <person name="Pal A.K."/>
            <person name="Ghazi I.A."/>
            <person name="Yadav M."/>
            <person name="Pandit A."/>
            <person name="Bhargava A."/>
            <person name="Sureshbabu K."/>
            <person name="Batra K."/>
            <person name="Sharma T.R."/>
            <person name="Mohapatra T."/>
            <person name="Singh N.K."/>
            <person name="Messing J."/>
            <person name="Nelson A.B."/>
            <person name="Fuks G."/>
            <person name="Kavchok S."/>
            <person name="Keizer G."/>
            <person name="Linton E."/>
            <person name="Llaca V."/>
            <person name="Song R."/>
            <person name="Tanyolac B."/>
            <person name="Young S."/>
            <person name="Ho-Il K."/>
            <person name="Hahn J.H."/>
            <person name="Sangsakoo G."/>
            <person name="Vanavichit A."/>
            <person name="de Mattos Luiz.A.T."/>
            <person name="Zimmer P.D."/>
            <person name="Malone G."/>
            <person name="Dellagostin O."/>
            <person name="de Oliveira A.C."/>
            <person name="Bevan M."/>
            <person name="Bancroft I."/>
            <person name="Minx P."/>
            <person name="Cordum H."/>
            <person name="Wilson R."/>
            <person name="Cheng Z."/>
            <person name="Jin W."/>
            <person name="Jiang J."/>
            <person name="Leong S.A."/>
            <person name="Iwama H."/>
            <person name="Gojobori T."/>
            <person name="Itoh T."/>
            <person name="Niimura Y."/>
            <person name="Fujii Y."/>
            <person name="Habara T."/>
            <person name="Sakai H."/>
            <person name="Sato Y."/>
            <person name="Wilson G."/>
            <person name="Kumar K."/>
            <person name="McCouch S."/>
            <person name="Juretic N."/>
            <person name="Hoen D."/>
            <person name="Wright S."/>
            <person name="Bruskiewich R."/>
            <person name="Bureau T."/>
            <person name="Miyao A."/>
            <person name="Hirochika H."/>
            <person name="Nishikawa T."/>
            <person name="Kadowaki K."/>
            <person name="Sugiura M."/>
            <person name="Burr B."/>
            <person name="Sasaki T."/>
        </authorList>
    </citation>
    <scope>NUCLEOTIDE SEQUENCE [LARGE SCALE GENOMIC DNA]</scope>
    <source>
        <strain evidence="3">cv. Nipponbare</strain>
    </source>
</reference>
<organism evidence="2 3">
    <name type="scientific">Oryza sativa subsp. japonica</name>
    <name type="common">Rice</name>
    <dbReference type="NCBI Taxonomy" id="39947"/>
    <lineage>
        <taxon>Eukaryota</taxon>
        <taxon>Viridiplantae</taxon>
        <taxon>Streptophyta</taxon>
        <taxon>Embryophyta</taxon>
        <taxon>Tracheophyta</taxon>
        <taxon>Spermatophyta</taxon>
        <taxon>Magnoliopsida</taxon>
        <taxon>Liliopsida</taxon>
        <taxon>Poales</taxon>
        <taxon>Poaceae</taxon>
        <taxon>BOP clade</taxon>
        <taxon>Oryzoideae</taxon>
        <taxon>Oryzeae</taxon>
        <taxon>Oryzinae</taxon>
        <taxon>Oryza</taxon>
        <taxon>Oryza sativa</taxon>
    </lineage>
</organism>
<evidence type="ECO:0000256" key="1">
    <source>
        <dbReference type="SAM" id="Phobius"/>
    </source>
</evidence>
<dbReference type="AlphaFoldDB" id="Q8LIA7"/>
<gene>
    <name evidence="2" type="primary">OJ1458_B07.111</name>
</gene>
<sequence length="164" mass="17861">MNKPNDEASPLAHLPTVVSSFLLGSSVANPPISRRAPAAAPPVTTLPGVYHAKISELRYGTPPLACGYSTHLLAFIYYCRLFLSILSPASSEEKVCYFQGQIVGSAATIGTKKIWEYLGALGHIIILVGLSMLMSPPQKGSRTFVMNNKHEHWVSWLPRRIKGS</sequence>
<keyword evidence="1" id="KW-0472">Membrane</keyword>
<dbReference type="EMBL" id="AP003832">
    <property type="protein sequence ID" value="BAC07010.1"/>
    <property type="molecule type" value="Genomic_DNA"/>
</dbReference>